<dbReference type="Pfam" id="PF00034">
    <property type="entry name" value="Cytochrom_C"/>
    <property type="match status" value="1"/>
</dbReference>
<dbReference type="AlphaFoldDB" id="A0A1E5T832"/>
<feature type="compositionally biased region" description="Basic and acidic residues" evidence="5">
    <location>
        <begin position="501"/>
        <end position="514"/>
    </location>
</feature>
<feature type="domain" description="Cytochrome c" evidence="7">
    <location>
        <begin position="847"/>
        <end position="930"/>
    </location>
</feature>
<feature type="domain" description="PKD" evidence="6">
    <location>
        <begin position="723"/>
        <end position="776"/>
    </location>
</feature>
<dbReference type="Gene3D" id="2.60.40.10">
    <property type="entry name" value="Immunoglobulins"/>
    <property type="match status" value="1"/>
</dbReference>
<accession>A0A1E5T832</accession>
<dbReference type="Proteomes" id="UP000095552">
    <property type="component" value="Unassembled WGS sequence"/>
</dbReference>
<dbReference type="PROSITE" id="PS50093">
    <property type="entry name" value="PKD"/>
    <property type="match status" value="1"/>
</dbReference>
<dbReference type="SMART" id="SM00089">
    <property type="entry name" value="PKD"/>
    <property type="match status" value="1"/>
</dbReference>
<dbReference type="InterPro" id="IPR036909">
    <property type="entry name" value="Cyt_c-like_dom_sf"/>
</dbReference>
<dbReference type="Pfam" id="PF03422">
    <property type="entry name" value="CBM_6"/>
    <property type="match status" value="1"/>
</dbReference>
<dbReference type="STRING" id="1563681.BFP71_00445"/>
<dbReference type="Pfam" id="PF06283">
    <property type="entry name" value="ThuA"/>
    <property type="match status" value="1"/>
</dbReference>
<dbReference type="SUPFAM" id="SSF49785">
    <property type="entry name" value="Galactose-binding domain-like"/>
    <property type="match status" value="1"/>
</dbReference>
<dbReference type="PANTHER" id="PTHR40469:SF2">
    <property type="entry name" value="GALACTOSE-BINDING DOMAIN-LIKE SUPERFAMILY PROTEIN"/>
    <property type="match status" value="1"/>
</dbReference>
<name>A0A1E5T832_9BACT</name>
<evidence type="ECO:0000313" key="8">
    <source>
        <dbReference type="EMBL" id="OEK07508.1"/>
    </source>
</evidence>
<evidence type="ECO:0000259" key="6">
    <source>
        <dbReference type="PROSITE" id="PS50093"/>
    </source>
</evidence>
<dbReference type="SUPFAM" id="SSF49299">
    <property type="entry name" value="PKD domain"/>
    <property type="match status" value="1"/>
</dbReference>
<evidence type="ECO:0000259" key="7">
    <source>
        <dbReference type="PROSITE" id="PS51007"/>
    </source>
</evidence>
<dbReference type="InterPro" id="IPR013783">
    <property type="entry name" value="Ig-like_fold"/>
</dbReference>
<dbReference type="SUPFAM" id="SSF50952">
    <property type="entry name" value="Soluble quinoprotein glucose dehydrogenase"/>
    <property type="match status" value="1"/>
</dbReference>
<dbReference type="PROSITE" id="PS51007">
    <property type="entry name" value="CYTC"/>
    <property type="match status" value="1"/>
</dbReference>
<dbReference type="GO" id="GO:0030246">
    <property type="term" value="F:carbohydrate binding"/>
    <property type="evidence" value="ECO:0007669"/>
    <property type="project" value="InterPro"/>
</dbReference>
<dbReference type="PANTHER" id="PTHR40469">
    <property type="entry name" value="SECRETED GLYCOSYL HYDROLASE"/>
    <property type="match status" value="1"/>
</dbReference>
<dbReference type="InterPro" id="IPR035986">
    <property type="entry name" value="PKD_dom_sf"/>
</dbReference>
<dbReference type="Gene3D" id="2.120.10.30">
    <property type="entry name" value="TolB, C-terminal domain"/>
    <property type="match status" value="1"/>
</dbReference>
<organism evidence="8 9">
    <name type="scientific">Roseivirga misakiensis</name>
    <dbReference type="NCBI Taxonomy" id="1563681"/>
    <lineage>
        <taxon>Bacteria</taxon>
        <taxon>Pseudomonadati</taxon>
        <taxon>Bacteroidota</taxon>
        <taxon>Cytophagia</taxon>
        <taxon>Cytophagales</taxon>
        <taxon>Roseivirgaceae</taxon>
        <taxon>Roseivirga</taxon>
    </lineage>
</organism>
<protein>
    <recommendedName>
        <fullName evidence="10">Crp/Fnr family transcriptional regulator</fullName>
    </recommendedName>
</protein>
<proteinExistence type="predicted"/>
<dbReference type="InterPro" id="IPR029062">
    <property type="entry name" value="Class_I_gatase-like"/>
</dbReference>
<dbReference type="InterPro" id="IPR012938">
    <property type="entry name" value="Glc/Sorbosone_DH"/>
</dbReference>
<dbReference type="EMBL" id="MDGQ01000002">
    <property type="protein sequence ID" value="OEK07508.1"/>
    <property type="molecule type" value="Genomic_DNA"/>
</dbReference>
<reference evidence="8 9" key="1">
    <citation type="submission" date="2016-08" db="EMBL/GenBank/DDBJ databases">
        <title>Draft genome of Fabibacter sp. strain SK-8.</title>
        <authorList>
            <person name="Wong S.-K."/>
            <person name="Hamasaki K."/>
            <person name="Yoshizawa S."/>
        </authorList>
    </citation>
    <scope>NUCLEOTIDE SEQUENCE [LARGE SCALE GENOMIC DNA]</scope>
    <source>
        <strain evidence="8 9">SK-8</strain>
    </source>
</reference>
<evidence type="ECO:0000256" key="4">
    <source>
        <dbReference type="PROSITE-ProRule" id="PRU00433"/>
    </source>
</evidence>
<gene>
    <name evidence="8" type="ORF">BFP71_00445</name>
</gene>
<dbReference type="InterPro" id="IPR022409">
    <property type="entry name" value="PKD/Chitinase_dom"/>
</dbReference>
<dbReference type="InterPro" id="IPR011042">
    <property type="entry name" value="6-blade_b-propeller_TolB-like"/>
</dbReference>
<dbReference type="Gene3D" id="2.60.120.260">
    <property type="entry name" value="Galactose-binding domain-like"/>
    <property type="match status" value="1"/>
</dbReference>
<evidence type="ECO:0000256" key="5">
    <source>
        <dbReference type="SAM" id="MobiDB-lite"/>
    </source>
</evidence>
<dbReference type="GO" id="GO:0009055">
    <property type="term" value="F:electron transfer activity"/>
    <property type="evidence" value="ECO:0007669"/>
    <property type="project" value="InterPro"/>
</dbReference>
<dbReference type="InterPro" id="IPR000601">
    <property type="entry name" value="PKD_dom"/>
</dbReference>
<dbReference type="GO" id="GO:0046872">
    <property type="term" value="F:metal ion binding"/>
    <property type="evidence" value="ECO:0007669"/>
    <property type="project" value="UniProtKB-KW"/>
</dbReference>
<dbReference type="SUPFAM" id="SSF46626">
    <property type="entry name" value="Cytochrome c"/>
    <property type="match status" value="1"/>
</dbReference>
<sequence length="1118" mass="125392">MSNQLNPTRSSTAFLLLIAFIISSCGAQREKRVLVFSKTEGYHHNSIDKGIEAINELGRQNGFAVDTTTDASFFSEDKLAAYSAVVFLSTTGDVLNHYQQADFERFIQSGGGFVGIHAAADTEYDWPWYNELVGAYFLSHPNQQEATINIIDKEHPATENMPDTWQHFDEWYNYKSIAEGLNVLMTLDENSYKGGENGDYHPIAWYRSYDGGRMFYTGLGHTDEAYTDTMFLDHLNGGIQYAIGNNKRDLSKAISERVPEENRFVREVLAINLNEPMELDYLPDEKILFIERAGDLKVFDLKADELLDGGHLNVKRIAEDGLLGLAVDPDFESNNWIYLFYSAQIEGKLQRLSRFNFVGDQLDTSSEKILLEFQSTHDCCHSGGSIEFDGEGNLYLSTGDNTNPFESDGYSPSDEGLNRSVWDAQKSSANTNDLRGKILRIKPESDGTYSIPEGNLFKDDDPKTRPEIYAMGLRNPFRISVDQRNGTLYWGDVGPDAGNDNPERGPKGHDEINQAKKPGNWGWPYTRGDNKPYWDFDFKNKKPIAPFDPNKLVNNSPNNTGIQNLPPAQKSFIWYGYGRSAEFPWVGEGGRTAMAGPIFNKEAYAEIGFPEYFDGKLLVYEWMRDWIYLITMDENQDYVKAEPFLSNEEFHNPMDMIFGKDGNLYILEYGESWNTRNLDAQLNKITFVAGIRKPTARIKSDNSVGAAPLTVQFSAEDSEDLEGEPLKYAWNFANGLGQSDQMKPEFTFNEAGNFDVILTVTDAEGEQSTDRLKVVVGNAPPEIQISFSTENTSYNIDDPLAYTVSVTDKEDGSTVNGSIAPENVKVTLDFIPNLELQNISEKGHQVEIASKGRGLIDNSDCRACHAIDKKINGPSYLDIAKKYNSEHKEYLMGKIKNGGSGVWGETPMAAHPQLDDQALSEIVDYILQLEEEKEVIPISGELIFNQHQPNNLNGAYVLTATYNDNGNGEVSSLSTSAQTILKASKLEAEEADLMHESNTVWQALGSKVVGNIKNGQFLKFNNVDLTGLKAITFRGLYNNGYHYQGEIEIRGGSQSGPLLGSAQIDFNKLKEQSFKDTKIFITSEGAKSDIYLIFKNQEDQERFITNAEFIVLNYDKRH</sequence>
<evidence type="ECO:0008006" key="10">
    <source>
        <dbReference type="Google" id="ProtNLM"/>
    </source>
</evidence>
<dbReference type="InterPro" id="IPR008979">
    <property type="entry name" value="Galactose-bd-like_sf"/>
</dbReference>
<dbReference type="InterPro" id="IPR011041">
    <property type="entry name" value="Quinoprot_gluc/sorb_DH_b-prop"/>
</dbReference>
<dbReference type="OrthoDB" id="9816308at2"/>
<dbReference type="InterPro" id="IPR009056">
    <property type="entry name" value="Cyt_c-like_dom"/>
</dbReference>
<evidence type="ECO:0000256" key="1">
    <source>
        <dbReference type="ARBA" id="ARBA00022617"/>
    </source>
</evidence>
<evidence type="ECO:0000313" key="9">
    <source>
        <dbReference type="Proteomes" id="UP000095552"/>
    </source>
</evidence>
<dbReference type="Pfam" id="PF18911">
    <property type="entry name" value="PKD_4"/>
    <property type="match status" value="1"/>
</dbReference>
<keyword evidence="2 4" id="KW-0479">Metal-binding</keyword>
<dbReference type="CDD" id="cd04084">
    <property type="entry name" value="CBM6_xylanase-like"/>
    <property type="match status" value="1"/>
</dbReference>
<comment type="caution">
    <text evidence="8">The sequence shown here is derived from an EMBL/GenBank/DDBJ whole genome shotgun (WGS) entry which is preliminary data.</text>
</comment>
<keyword evidence="1 4" id="KW-0349">Heme</keyword>
<dbReference type="Gene3D" id="1.10.760.10">
    <property type="entry name" value="Cytochrome c-like domain"/>
    <property type="match status" value="1"/>
</dbReference>
<dbReference type="CDD" id="cd00146">
    <property type="entry name" value="PKD"/>
    <property type="match status" value="1"/>
</dbReference>
<dbReference type="Pfam" id="PF07995">
    <property type="entry name" value="GSDH"/>
    <property type="match status" value="1"/>
</dbReference>
<dbReference type="Gene3D" id="3.40.50.880">
    <property type="match status" value="1"/>
</dbReference>
<dbReference type="SUPFAM" id="SSF52317">
    <property type="entry name" value="Class I glutamine amidotransferase-like"/>
    <property type="match status" value="1"/>
</dbReference>
<evidence type="ECO:0000256" key="3">
    <source>
        <dbReference type="ARBA" id="ARBA00023004"/>
    </source>
</evidence>
<dbReference type="InterPro" id="IPR005084">
    <property type="entry name" value="CBM6"/>
</dbReference>
<dbReference type="InterPro" id="IPR029010">
    <property type="entry name" value="ThuA-like"/>
</dbReference>
<dbReference type="RefSeq" id="WP_069833492.1">
    <property type="nucleotide sequence ID" value="NZ_MDGQ01000002.1"/>
</dbReference>
<dbReference type="GO" id="GO:0020037">
    <property type="term" value="F:heme binding"/>
    <property type="evidence" value="ECO:0007669"/>
    <property type="project" value="InterPro"/>
</dbReference>
<evidence type="ECO:0000256" key="2">
    <source>
        <dbReference type="ARBA" id="ARBA00022723"/>
    </source>
</evidence>
<keyword evidence="3 4" id="KW-0408">Iron</keyword>
<feature type="region of interest" description="Disordered" evidence="5">
    <location>
        <begin position="495"/>
        <end position="522"/>
    </location>
</feature>
<keyword evidence="9" id="KW-1185">Reference proteome</keyword>